<evidence type="ECO:0000256" key="1">
    <source>
        <dbReference type="SAM" id="MobiDB-lite"/>
    </source>
</evidence>
<comment type="caution">
    <text evidence="4">The sequence shown here is derived from an EMBL/GenBank/DDBJ whole genome shotgun (WGS) entry which is preliminary data.</text>
</comment>
<dbReference type="Pfam" id="PF13354">
    <property type="entry name" value="Beta-lactamase2"/>
    <property type="match status" value="1"/>
</dbReference>
<evidence type="ECO:0000313" key="4">
    <source>
        <dbReference type="EMBL" id="MBA8827708.1"/>
    </source>
</evidence>
<feature type="compositionally biased region" description="Basic and acidic residues" evidence="1">
    <location>
        <begin position="130"/>
        <end position="139"/>
    </location>
</feature>
<evidence type="ECO:0000259" key="3">
    <source>
        <dbReference type="Pfam" id="PF13354"/>
    </source>
</evidence>
<feature type="domain" description="Beta-lactamase class A catalytic" evidence="3">
    <location>
        <begin position="139"/>
        <end position="271"/>
    </location>
</feature>
<evidence type="ECO:0000313" key="5">
    <source>
        <dbReference type="Proteomes" id="UP000569329"/>
    </source>
</evidence>
<evidence type="ECO:0000256" key="2">
    <source>
        <dbReference type="SAM" id="SignalP"/>
    </source>
</evidence>
<dbReference type="Gene3D" id="3.40.710.10">
    <property type="entry name" value="DD-peptidase/beta-lactamase superfamily"/>
    <property type="match status" value="1"/>
</dbReference>
<dbReference type="Proteomes" id="UP000569329">
    <property type="component" value="Unassembled WGS sequence"/>
</dbReference>
<dbReference type="GO" id="GO:0046677">
    <property type="term" value="P:response to antibiotic"/>
    <property type="evidence" value="ECO:0007669"/>
    <property type="project" value="InterPro"/>
</dbReference>
<accession>A0A839EA35</accession>
<dbReference type="PANTHER" id="PTHR35333">
    <property type="entry name" value="BETA-LACTAMASE"/>
    <property type="match status" value="1"/>
</dbReference>
<organism evidence="4 5">
    <name type="scientific">Halosaccharopolyspora lacisalsi</name>
    <dbReference type="NCBI Taxonomy" id="1000566"/>
    <lineage>
        <taxon>Bacteria</taxon>
        <taxon>Bacillati</taxon>
        <taxon>Actinomycetota</taxon>
        <taxon>Actinomycetes</taxon>
        <taxon>Pseudonocardiales</taxon>
        <taxon>Pseudonocardiaceae</taxon>
        <taxon>Halosaccharopolyspora</taxon>
    </lineage>
</organism>
<dbReference type="GO" id="GO:0030655">
    <property type="term" value="P:beta-lactam antibiotic catabolic process"/>
    <property type="evidence" value="ECO:0007669"/>
    <property type="project" value="InterPro"/>
</dbReference>
<name>A0A839EA35_9PSEU</name>
<dbReference type="EMBL" id="JACGWZ010000009">
    <property type="protein sequence ID" value="MBA8827708.1"/>
    <property type="molecule type" value="Genomic_DNA"/>
</dbReference>
<reference evidence="4 5" key="1">
    <citation type="submission" date="2020-07" db="EMBL/GenBank/DDBJ databases">
        <title>Sequencing the genomes of 1000 actinobacteria strains.</title>
        <authorList>
            <person name="Klenk H.-P."/>
        </authorList>
    </citation>
    <scope>NUCLEOTIDE SEQUENCE [LARGE SCALE GENOMIC DNA]</scope>
    <source>
        <strain evidence="4 5">DSM 45975</strain>
    </source>
</reference>
<gene>
    <name evidence="4" type="ORF">FHX42_005113</name>
</gene>
<dbReference type="AlphaFoldDB" id="A0A839EA35"/>
<feature type="signal peptide" evidence="2">
    <location>
        <begin position="1"/>
        <end position="25"/>
    </location>
</feature>
<protein>
    <recommendedName>
        <fullName evidence="3">Beta-lactamase class A catalytic domain-containing protein</fullName>
    </recommendedName>
</protein>
<dbReference type="InterPro" id="IPR045155">
    <property type="entry name" value="Beta-lactam_cat"/>
</dbReference>
<dbReference type="PANTHER" id="PTHR35333:SF3">
    <property type="entry name" value="BETA-LACTAMASE-TYPE TRANSPEPTIDASE FOLD CONTAINING PROTEIN"/>
    <property type="match status" value="1"/>
</dbReference>
<dbReference type="InterPro" id="IPR012338">
    <property type="entry name" value="Beta-lactam/transpept-like"/>
</dbReference>
<dbReference type="InterPro" id="IPR000871">
    <property type="entry name" value="Beta-lactam_class-A"/>
</dbReference>
<keyword evidence="2" id="KW-0732">Signal</keyword>
<feature type="chain" id="PRO_5038643500" description="Beta-lactamase class A catalytic domain-containing protein" evidence="2">
    <location>
        <begin position="26"/>
        <end position="296"/>
    </location>
</feature>
<sequence>MAHGSRHPLVRVMVPALFAALLATAVLGNTETAKRTRSHPPMEQRAVENRIADDPAPDPANVTAANGIATTVPGWASWSLLDRRTGRVLGGPRSHERTNIESTIKVWLAAEMLRETAEDGAIRPGPSQRARTERMIRHSSDSTAENVYLRFGGDVSIRRMIEQCDLRDTELGDPGYWARVQMSSRDTVRMLDCVLLSDRILPPSVRGYLLAEMRRVDRPDAFGIQDAHPAGPGVRIAVKNGWTANSRTGLWNLNCTGVWGPDQRWVLAVMTRYDISRGQHHGERICTEVTRALFAR</sequence>
<feature type="region of interest" description="Disordered" evidence="1">
    <location>
        <begin position="120"/>
        <end position="139"/>
    </location>
</feature>
<dbReference type="RefSeq" id="WP_182546869.1">
    <property type="nucleotide sequence ID" value="NZ_JACGWZ010000009.1"/>
</dbReference>
<keyword evidence="5" id="KW-1185">Reference proteome</keyword>
<proteinExistence type="predicted"/>
<dbReference type="GO" id="GO:0008800">
    <property type="term" value="F:beta-lactamase activity"/>
    <property type="evidence" value="ECO:0007669"/>
    <property type="project" value="InterPro"/>
</dbReference>
<dbReference type="SUPFAM" id="SSF56601">
    <property type="entry name" value="beta-lactamase/transpeptidase-like"/>
    <property type="match status" value="1"/>
</dbReference>